<feature type="transmembrane region" description="Helical" evidence="1">
    <location>
        <begin position="6"/>
        <end position="27"/>
    </location>
</feature>
<keyword evidence="1" id="KW-0472">Membrane</keyword>
<accession>A0ABT8X5Q6</accession>
<dbReference type="EMBL" id="JAUOEM010000006">
    <property type="protein sequence ID" value="MDO5989226.1"/>
    <property type="molecule type" value="Genomic_DNA"/>
</dbReference>
<evidence type="ECO:0000313" key="3">
    <source>
        <dbReference type="Proteomes" id="UP001176891"/>
    </source>
</evidence>
<evidence type="ECO:0000256" key="1">
    <source>
        <dbReference type="SAM" id="Phobius"/>
    </source>
</evidence>
<dbReference type="Proteomes" id="UP001176891">
    <property type="component" value="Unassembled WGS sequence"/>
</dbReference>
<proteinExistence type="predicted"/>
<keyword evidence="3" id="KW-1185">Reference proteome</keyword>
<sequence length="168" mass="19484">MKRKDFLRLAASIGISLGFTTTVFLTTSTKVPRRRRRSKSSSQSKIHKCEQGVTKLLKAKDYLGAIEFLESKNFGLIEPKSYYTEKLAHVSNNKGFKLLNLLAGLKLRYQTQPEFSQFLSKMKKYTEQNKDFKVILFVHWSSLPFKNKWLKENSKTKNNLRTWAGNVV</sequence>
<reference evidence="2" key="1">
    <citation type="submission" date="2023-07" db="EMBL/GenBank/DDBJ databases">
        <title>Two novel species in the genus Flavivirga.</title>
        <authorList>
            <person name="Kwon K."/>
        </authorList>
    </citation>
    <scope>NUCLEOTIDE SEQUENCE</scope>
    <source>
        <strain evidence="2">KACC 14157</strain>
    </source>
</reference>
<keyword evidence="1" id="KW-0812">Transmembrane</keyword>
<organism evidence="2 3">
    <name type="scientific">Flavivirga amylovorans</name>
    <dbReference type="NCBI Taxonomy" id="870486"/>
    <lineage>
        <taxon>Bacteria</taxon>
        <taxon>Pseudomonadati</taxon>
        <taxon>Bacteroidota</taxon>
        <taxon>Flavobacteriia</taxon>
        <taxon>Flavobacteriales</taxon>
        <taxon>Flavobacteriaceae</taxon>
        <taxon>Flavivirga</taxon>
    </lineage>
</organism>
<keyword evidence="1" id="KW-1133">Transmembrane helix</keyword>
<protein>
    <recommendedName>
        <fullName evidence="4">GH26 domain-containing protein</fullName>
    </recommendedName>
</protein>
<evidence type="ECO:0000313" key="2">
    <source>
        <dbReference type="EMBL" id="MDO5989226.1"/>
    </source>
</evidence>
<gene>
    <name evidence="2" type="ORF">Q4Q39_17615</name>
</gene>
<name>A0ABT8X5Q6_9FLAO</name>
<dbReference type="RefSeq" id="WP_303283878.1">
    <property type="nucleotide sequence ID" value="NZ_BAABCZ010000012.1"/>
</dbReference>
<evidence type="ECO:0008006" key="4">
    <source>
        <dbReference type="Google" id="ProtNLM"/>
    </source>
</evidence>
<comment type="caution">
    <text evidence="2">The sequence shown here is derived from an EMBL/GenBank/DDBJ whole genome shotgun (WGS) entry which is preliminary data.</text>
</comment>